<dbReference type="Proteomes" id="UP000055136">
    <property type="component" value="Chromosome"/>
</dbReference>
<dbReference type="AlphaFoldDB" id="A0A0S2TC54"/>
<dbReference type="FunFam" id="3.40.50.300:FF:000006">
    <property type="entry name" value="DNA-binding transcriptional regulator NtrC"/>
    <property type="match status" value="1"/>
</dbReference>
<dbReference type="InterPro" id="IPR003593">
    <property type="entry name" value="AAA+_ATPase"/>
</dbReference>
<dbReference type="SUPFAM" id="SSF52540">
    <property type="entry name" value="P-loop containing nucleoside triphosphate hydrolases"/>
    <property type="match status" value="1"/>
</dbReference>
<feature type="domain" description="Sigma-54 factor interaction" evidence="6">
    <location>
        <begin position="144"/>
        <end position="372"/>
    </location>
</feature>
<dbReference type="InterPro" id="IPR002197">
    <property type="entry name" value="HTH_Fis"/>
</dbReference>
<dbReference type="Pfam" id="PF06490">
    <property type="entry name" value="FleQ"/>
    <property type="match status" value="1"/>
</dbReference>
<evidence type="ECO:0000313" key="7">
    <source>
        <dbReference type="EMBL" id="ALP52669.1"/>
    </source>
</evidence>
<evidence type="ECO:0000256" key="4">
    <source>
        <dbReference type="ARBA" id="ARBA00023125"/>
    </source>
</evidence>
<keyword evidence="2" id="KW-0067">ATP-binding</keyword>
<dbReference type="PROSITE" id="PS00688">
    <property type="entry name" value="SIGMA54_INTERACT_3"/>
    <property type="match status" value="1"/>
</dbReference>
<evidence type="ECO:0000256" key="3">
    <source>
        <dbReference type="ARBA" id="ARBA00023015"/>
    </source>
</evidence>
<keyword evidence="5" id="KW-0804">Transcription</keyword>
<dbReference type="Pfam" id="PF25601">
    <property type="entry name" value="AAA_lid_14"/>
    <property type="match status" value="1"/>
</dbReference>
<dbReference type="GO" id="GO:0043565">
    <property type="term" value="F:sequence-specific DNA binding"/>
    <property type="evidence" value="ECO:0007669"/>
    <property type="project" value="InterPro"/>
</dbReference>
<organism evidence="7 8">
    <name type="scientific">Candidatus Tenderia electrophaga</name>
    <dbReference type="NCBI Taxonomy" id="1748243"/>
    <lineage>
        <taxon>Bacteria</taxon>
        <taxon>Pseudomonadati</taxon>
        <taxon>Pseudomonadota</taxon>
        <taxon>Gammaproteobacteria</taxon>
        <taxon>Candidatus Tenderiales</taxon>
        <taxon>Candidatus Tenderiaceae</taxon>
        <taxon>Candidatus Tenderia</taxon>
    </lineage>
</organism>
<dbReference type="InterPro" id="IPR025662">
    <property type="entry name" value="Sigma_54_int_dom_ATP-bd_1"/>
</dbReference>
<dbReference type="Gene3D" id="3.40.50.300">
    <property type="entry name" value="P-loop containing nucleotide triphosphate hydrolases"/>
    <property type="match status" value="1"/>
</dbReference>
<dbReference type="EMBL" id="CP013099">
    <property type="protein sequence ID" value="ALP52669.1"/>
    <property type="molecule type" value="Genomic_DNA"/>
</dbReference>
<dbReference type="InterPro" id="IPR009057">
    <property type="entry name" value="Homeodomain-like_sf"/>
</dbReference>
<dbReference type="PANTHER" id="PTHR32071">
    <property type="entry name" value="TRANSCRIPTIONAL REGULATORY PROTEIN"/>
    <property type="match status" value="1"/>
</dbReference>
<dbReference type="InterPro" id="IPR010518">
    <property type="entry name" value="FleQ"/>
</dbReference>
<dbReference type="SUPFAM" id="SSF52172">
    <property type="entry name" value="CheY-like"/>
    <property type="match status" value="1"/>
</dbReference>
<dbReference type="InterPro" id="IPR027417">
    <property type="entry name" value="P-loop_NTPase"/>
</dbReference>
<dbReference type="InterPro" id="IPR011006">
    <property type="entry name" value="CheY-like_superfamily"/>
</dbReference>
<dbReference type="GO" id="GO:0006355">
    <property type="term" value="P:regulation of DNA-templated transcription"/>
    <property type="evidence" value="ECO:0007669"/>
    <property type="project" value="InterPro"/>
</dbReference>
<proteinExistence type="predicted"/>
<dbReference type="PANTHER" id="PTHR32071:SF117">
    <property type="entry name" value="PTS-DEPENDENT DIHYDROXYACETONE KINASE OPERON REGULATORY PROTEIN-RELATED"/>
    <property type="match status" value="1"/>
</dbReference>
<keyword evidence="4" id="KW-0238">DNA-binding</keyword>
<dbReference type="PROSITE" id="PS50045">
    <property type="entry name" value="SIGMA54_INTERACT_4"/>
    <property type="match status" value="1"/>
</dbReference>
<accession>A0A0S2TC54</accession>
<dbReference type="GO" id="GO:0005524">
    <property type="term" value="F:ATP binding"/>
    <property type="evidence" value="ECO:0007669"/>
    <property type="project" value="UniProtKB-KW"/>
</dbReference>
<evidence type="ECO:0000313" key="8">
    <source>
        <dbReference type="Proteomes" id="UP000055136"/>
    </source>
</evidence>
<evidence type="ECO:0000256" key="5">
    <source>
        <dbReference type="ARBA" id="ARBA00023163"/>
    </source>
</evidence>
<dbReference type="Gene3D" id="3.40.50.2300">
    <property type="match status" value="1"/>
</dbReference>
<keyword evidence="3" id="KW-0805">Transcription regulation</keyword>
<dbReference type="PRINTS" id="PR01590">
    <property type="entry name" value="HTHFIS"/>
</dbReference>
<protein>
    <submittedName>
        <fullName evidence="7">AAA family ATPase</fullName>
    </submittedName>
</protein>
<evidence type="ECO:0000256" key="1">
    <source>
        <dbReference type="ARBA" id="ARBA00022741"/>
    </source>
</evidence>
<dbReference type="STRING" id="1748243.Tel_05625"/>
<dbReference type="KEGG" id="tee:Tel_05625"/>
<evidence type="ECO:0000259" key="6">
    <source>
        <dbReference type="PROSITE" id="PS50045"/>
    </source>
</evidence>
<reference evidence="7" key="1">
    <citation type="submission" date="2015-10" db="EMBL/GenBank/DDBJ databases">
        <title>Description of Candidatus Tenderia electrophaga gen. nov, sp. nov., an Uncultivated Electroautotroph from a Biocathode Enrichment.</title>
        <authorList>
            <person name="Eddie B.J."/>
            <person name="Malanoski A.P."/>
            <person name="Wang Z."/>
            <person name="Hall R.J."/>
            <person name="Oh S.D."/>
            <person name="Heiner C."/>
            <person name="Lin B."/>
            <person name="Strycharz-Glaven S.M."/>
        </authorList>
    </citation>
    <scope>NUCLEOTIDE SEQUENCE [LARGE SCALE GENOMIC DNA]</scope>
    <source>
        <strain evidence="7">NRL1</strain>
    </source>
</reference>
<gene>
    <name evidence="7" type="ORF">Tel_05625</name>
</gene>
<evidence type="ECO:0000256" key="2">
    <source>
        <dbReference type="ARBA" id="ARBA00022840"/>
    </source>
</evidence>
<sequence>MRESAILLIDDNESRREELLAILEFIDLRHFYACDCATWRQQLDQIDAPIQTIILGDCGSAETLDEIVALTTQANPDVAFILFQEECGAGAYSEALQKEALALLDRPLKYKQTASVLEKAKVYRGTTSTVPRERRGSIELFRSLVGNSHSIRQVRKLIEQVAVADANVLILGESGTGKEVVARNLHYYSARRDKPFVPINCGAIPADLLESELFGHEKGAFTGAISARQGRFELAEGGTLFLDEIGDMSLHMQVKLLRVLQERTFERVGSNKSISTNVRIVAATHRDLERAIKEGKFREDLFYRLNVFPIEMPPLRERREDIPLLVNELIARLENEGRGTVRITQPTMMALCQYSWPGNVRELANLVERLVIMYPTGVVDQNDLPEKFQSGELSQGEAIVNELMAQQPELDELPSDSSANLPRLPREGIDLKEYLGDLERHFIQQALDDADGIVAHAAKRLQLRRTTLVEKMRKYGLQRNEEVT</sequence>
<dbReference type="Gene3D" id="1.10.8.60">
    <property type="match status" value="1"/>
</dbReference>
<dbReference type="InterPro" id="IPR025943">
    <property type="entry name" value="Sigma_54_int_dom_ATP-bd_2"/>
</dbReference>
<dbReference type="InterPro" id="IPR025944">
    <property type="entry name" value="Sigma_54_int_dom_CS"/>
</dbReference>
<name>A0A0S2TC54_9GAMM</name>
<dbReference type="PROSITE" id="PS00676">
    <property type="entry name" value="SIGMA54_INTERACT_2"/>
    <property type="match status" value="1"/>
</dbReference>
<dbReference type="Gene3D" id="1.10.10.60">
    <property type="entry name" value="Homeodomain-like"/>
    <property type="match status" value="1"/>
</dbReference>
<dbReference type="PROSITE" id="PS00675">
    <property type="entry name" value="SIGMA54_INTERACT_1"/>
    <property type="match status" value="1"/>
</dbReference>
<dbReference type="Pfam" id="PF02954">
    <property type="entry name" value="HTH_8"/>
    <property type="match status" value="1"/>
</dbReference>
<keyword evidence="8" id="KW-1185">Reference proteome</keyword>
<dbReference type="SMART" id="SM00382">
    <property type="entry name" value="AAA"/>
    <property type="match status" value="1"/>
</dbReference>
<keyword evidence="1" id="KW-0547">Nucleotide-binding</keyword>
<dbReference type="SUPFAM" id="SSF46689">
    <property type="entry name" value="Homeodomain-like"/>
    <property type="match status" value="1"/>
</dbReference>
<dbReference type="InterPro" id="IPR058031">
    <property type="entry name" value="AAA_lid_NorR"/>
</dbReference>
<dbReference type="Pfam" id="PF00158">
    <property type="entry name" value="Sigma54_activat"/>
    <property type="match status" value="1"/>
</dbReference>
<dbReference type="CDD" id="cd00009">
    <property type="entry name" value="AAA"/>
    <property type="match status" value="1"/>
</dbReference>
<dbReference type="InterPro" id="IPR002078">
    <property type="entry name" value="Sigma_54_int"/>
</dbReference>